<dbReference type="FunFam" id="2.60.40.10:FF:000032">
    <property type="entry name" value="palladin isoform X1"/>
    <property type="match status" value="1"/>
</dbReference>
<keyword evidence="4" id="KW-0393">Immunoglobulin domain</keyword>
<evidence type="ECO:0000256" key="4">
    <source>
        <dbReference type="ARBA" id="ARBA00023319"/>
    </source>
</evidence>
<evidence type="ECO:0000313" key="8">
    <source>
        <dbReference type="WBParaSite" id="L893_g26024.t1"/>
    </source>
</evidence>
<dbReference type="InterPro" id="IPR003598">
    <property type="entry name" value="Ig_sub2"/>
</dbReference>
<evidence type="ECO:0000313" key="7">
    <source>
        <dbReference type="Proteomes" id="UP000095287"/>
    </source>
</evidence>
<protein>
    <submittedName>
        <fullName evidence="8">Ig-like domain-containing protein</fullName>
    </submittedName>
</protein>
<dbReference type="GO" id="GO:0005886">
    <property type="term" value="C:plasma membrane"/>
    <property type="evidence" value="ECO:0007669"/>
    <property type="project" value="TreeGrafter"/>
</dbReference>
<keyword evidence="2" id="KW-0677">Repeat</keyword>
<dbReference type="InterPro" id="IPR003599">
    <property type="entry name" value="Ig_sub"/>
</dbReference>
<dbReference type="PROSITE" id="PS50835">
    <property type="entry name" value="IG_LIKE"/>
    <property type="match status" value="2"/>
</dbReference>
<dbReference type="GO" id="GO:0007156">
    <property type="term" value="P:homophilic cell adhesion via plasma membrane adhesion molecules"/>
    <property type="evidence" value="ECO:0007669"/>
    <property type="project" value="TreeGrafter"/>
</dbReference>
<proteinExistence type="predicted"/>
<dbReference type="InterPro" id="IPR013098">
    <property type="entry name" value="Ig_I-set"/>
</dbReference>
<dbReference type="AlphaFoldDB" id="A0A1I7ZG87"/>
<evidence type="ECO:0000256" key="1">
    <source>
        <dbReference type="ARBA" id="ARBA00022729"/>
    </source>
</evidence>
<dbReference type="PANTHER" id="PTHR45080">
    <property type="entry name" value="CONTACTIN 5"/>
    <property type="match status" value="1"/>
</dbReference>
<keyword evidence="1 5" id="KW-0732">Signal</keyword>
<dbReference type="SMART" id="SM00408">
    <property type="entry name" value="IGc2"/>
    <property type="match status" value="1"/>
</dbReference>
<dbReference type="SMART" id="SM00409">
    <property type="entry name" value="IG"/>
    <property type="match status" value="1"/>
</dbReference>
<dbReference type="InterPro" id="IPR036179">
    <property type="entry name" value="Ig-like_dom_sf"/>
</dbReference>
<keyword evidence="3" id="KW-1015">Disulfide bond</keyword>
<dbReference type="WBParaSite" id="L893_g26024.t1">
    <property type="protein sequence ID" value="L893_g26024.t1"/>
    <property type="gene ID" value="L893_g26024"/>
</dbReference>
<accession>A0A1I7ZG87</accession>
<feature type="signal peptide" evidence="5">
    <location>
        <begin position="1"/>
        <end position="19"/>
    </location>
</feature>
<name>A0A1I7ZG87_9BILA</name>
<dbReference type="Gene3D" id="2.60.40.10">
    <property type="entry name" value="Immunoglobulins"/>
    <property type="match status" value="1"/>
</dbReference>
<reference evidence="8" key="1">
    <citation type="submission" date="2016-11" db="UniProtKB">
        <authorList>
            <consortium name="WormBaseParasite"/>
        </authorList>
    </citation>
    <scope>IDENTIFICATION</scope>
</reference>
<dbReference type="Proteomes" id="UP000095287">
    <property type="component" value="Unplaced"/>
</dbReference>
<dbReference type="Pfam" id="PF07679">
    <property type="entry name" value="I-set"/>
    <property type="match status" value="1"/>
</dbReference>
<dbReference type="InterPro" id="IPR013783">
    <property type="entry name" value="Ig-like_fold"/>
</dbReference>
<organism evidence="7 8">
    <name type="scientific">Steinernema glaseri</name>
    <dbReference type="NCBI Taxonomy" id="37863"/>
    <lineage>
        <taxon>Eukaryota</taxon>
        <taxon>Metazoa</taxon>
        <taxon>Ecdysozoa</taxon>
        <taxon>Nematoda</taxon>
        <taxon>Chromadorea</taxon>
        <taxon>Rhabditida</taxon>
        <taxon>Tylenchina</taxon>
        <taxon>Panagrolaimomorpha</taxon>
        <taxon>Strongyloidoidea</taxon>
        <taxon>Steinernematidae</taxon>
        <taxon>Steinernema</taxon>
    </lineage>
</organism>
<evidence type="ECO:0000256" key="3">
    <source>
        <dbReference type="ARBA" id="ARBA00023157"/>
    </source>
</evidence>
<feature type="chain" id="PRO_5009313404" evidence="5">
    <location>
        <begin position="20"/>
        <end position="249"/>
    </location>
</feature>
<sequence>MNRVAALVAAALSLHVVSTATLPFMCQNLLDGAVISMEETMANTAKPEGSLVTLKCNVFGSPQASIEWFHNGSLVERHSAPMVEQVANRRQAEWLGMSIQNARLRIPCLSAADAGLYTCRAQNPCGKGVVEAHATVTVLPRGAPSCAPESSLAPFISLHTSSRLELEQNKIQLQCRARGPAGFVQWAVVDEQGDFYHDIQKFDFLQKLPNNDLLIDASRIEKASMTFQCSISNQFGTDAVESTIVLLTN</sequence>
<evidence type="ECO:0000256" key="2">
    <source>
        <dbReference type="ARBA" id="ARBA00022737"/>
    </source>
</evidence>
<dbReference type="InterPro" id="IPR050958">
    <property type="entry name" value="Cell_Adh-Cytoskel_Orgn"/>
</dbReference>
<evidence type="ECO:0000256" key="5">
    <source>
        <dbReference type="SAM" id="SignalP"/>
    </source>
</evidence>
<dbReference type="InterPro" id="IPR007110">
    <property type="entry name" value="Ig-like_dom"/>
</dbReference>
<dbReference type="PANTHER" id="PTHR45080:SF8">
    <property type="entry name" value="IG-LIKE DOMAIN-CONTAINING PROTEIN"/>
    <property type="match status" value="1"/>
</dbReference>
<feature type="domain" description="Ig-like" evidence="6">
    <location>
        <begin position="148"/>
        <end position="245"/>
    </location>
</feature>
<evidence type="ECO:0000259" key="6">
    <source>
        <dbReference type="PROSITE" id="PS50835"/>
    </source>
</evidence>
<feature type="domain" description="Ig-like" evidence="6">
    <location>
        <begin position="23"/>
        <end position="137"/>
    </location>
</feature>
<keyword evidence="7" id="KW-1185">Reference proteome</keyword>
<dbReference type="SUPFAM" id="SSF48726">
    <property type="entry name" value="Immunoglobulin"/>
    <property type="match status" value="2"/>
</dbReference>